<feature type="transmembrane region" description="Helical" evidence="1">
    <location>
        <begin position="188"/>
        <end position="208"/>
    </location>
</feature>
<comment type="caution">
    <text evidence="2">The sequence shown here is derived from an EMBL/GenBank/DDBJ whole genome shotgun (WGS) entry which is preliminary data.</text>
</comment>
<keyword evidence="3" id="KW-1185">Reference proteome</keyword>
<dbReference type="Proteomes" id="UP000243524">
    <property type="component" value="Unassembled WGS sequence"/>
</dbReference>
<dbReference type="RefSeq" id="WP_101330457.1">
    <property type="nucleotide sequence ID" value="NZ_PJNH01000001.1"/>
</dbReference>
<accession>A0A2I0QWM6</accession>
<sequence length="214" mass="24481">MSTTIILHITSLIISFAGGFLLFYILSHEQHKFRMKAMEESANTIILLVLYIQLAKVLLKVELFLSDPIAVLSYPSNAASLYLATVMVIIHLWISNQKKREISTHSILSLAVIMIGSSFVYEFLQVTWFNNTLSWKYLFVLFFTLLGYLVVQNRFNPLQQILFIVFIWGAGQLIISITLPFITIFNYMISPLFILSIMLFAIVSIFGVQRKGVN</sequence>
<keyword evidence="1" id="KW-0472">Membrane</keyword>
<evidence type="ECO:0000256" key="1">
    <source>
        <dbReference type="SAM" id="Phobius"/>
    </source>
</evidence>
<feature type="transmembrane region" description="Helical" evidence="1">
    <location>
        <begin position="79"/>
        <end position="95"/>
    </location>
</feature>
<organism evidence="2 3">
    <name type="scientific">Halalkalibacillus sediminis</name>
    <dbReference type="NCBI Taxonomy" id="2018042"/>
    <lineage>
        <taxon>Bacteria</taxon>
        <taxon>Bacillati</taxon>
        <taxon>Bacillota</taxon>
        <taxon>Bacilli</taxon>
        <taxon>Bacillales</taxon>
        <taxon>Bacillaceae</taxon>
        <taxon>Halalkalibacillus</taxon>
    </lineage>
</organism>
<feature type="transmembrane region" description="Helical" evidence="1">
    <location>
        <begin position="107"/>
        <end position="128"/>
    </location>
</feature>
<keyword evidence="1" id="KW-1133">Transmembrane helix</keyword>
<feature type="transmembrane region" description="Helical" evidence="1">
    <location>
        <begin position="42"/>
        <end position="59"/>
    </location>
</feature>
<protein>
    <submittedName>
        <fullName evidence="2">Uncharacterized protein</fullName>
    </submittedName>
</protein>
<dbReference type="EMBL" id="PJNH01000001">
    <property type="protein sequence ID" value="PKR78714.1"/>
    <property type="molecule type" value="Genomic_DNA"/>
</dbReference>
<dbReference type="OrthoDB" id="2440835at2"/>
<keyword evidence="1" id="KW-0812">Transmembrane</keyword>
<evidence type="ECO:0000313" key="3">
    <source>
        <dbReference type="Proteomes" id="UP000243524"/>
    </source>
</evidence>
<name>A0A2I0QWM6_9BACI</name>
<reference evidence="2 3" key="1">
    <citation type="submission" date="2017-06" db="EMBL/GenBank/DDBJ databases">
        <title>the draft geome sequence of Illustriluteabacillus marina B3227.</title>
        <authorList>
            <person name="He R.-H."/>
            <person name="Du Z.-J."/>
        </authorList>
    </citation>
    <scope>NUCLEOTIDE SEQUENCE [LARGE SCALE GENOMIC DNA]</scope>
    <source>
        <strain evidence="2 3">B3227</strain>
    </source>
</reference>
<feature type="transmembrane region" description="Helical" evidence="1">
    <location>
        <begin position="6"/>
        <end position="26"/>
    </location>
</feature>
<proteinExistence type="predicted"/>
<evidence type="ECO:0000313" key="2">
    <source>
        <dbReference type="EMBL" id="PKR78714.1"/>
    </source>
</evidence>
<feature type="transmembrane region" description="Helical" evidence="1">
    <location>
        <begin position="163"/>
        <end position="182"/>
    </location>
</feature>
<gene>
    <name evidence="2" type="ORF">CEY16_02865</name>
</gene>
<dbReference type="AlphaFoldDB" id="A0A2I0QWM6"/>
<feature type="transmembrane region" description="Helical" evidence="1">
    <location>
        <begin position="134"/>
        <end position="151"/>
    </location>
</feature>